<accession>A0ABP8EUL2</accession>
<dbReference type="Gene3D" id="1.20.1250.20">
    <property type="entry name" value="MFS general substrate transporter like domains"/>
    <property type="match status" value="2"/>
</dbReference>
<dbReference type="EMBL" id="BAABBA010000008">
    <property type="protein sequence ID" value="GAA4287645.1"/>
    <property type="molecule type" value="Genomic_DNA"/>
</dbReference>
<feature type="domain" description="Major facilitator superfamily (MFS) profile" evidence="8">
    <location>
        <begin position="30"/>
        <end position="432"/>
    </location>
</feature>
<evidence type="ECO:0000256" key="4">
    <source>
        <dbReference type="ARBA" id="ARBA00022692"/>
    </source>
</evidence>
<dbReference type="InterPro" id="IPR011701">
    <property type="entry name" value="MFS"/>
</dbReference>
<feature type="transmembrane region" description="Helical" evidence="7">
    <location>
        <begin position="258"/>
        <end position="276"/>
    </location>
</feature>
<evidence type="ECO:0000256" key="6">
    <source>
        <dbReference type="ARBA" id="ARBA00023136"/>
    </source>
</evidence>
<organism evidence="9 10">
    <name type="scientific">Georgenia daeguensis</name>
    <dbReference type="NCBI Taxonomy" id="908355"/>
    <lineage>
        <taxon>Bacteria</taxon>
        <taxon>Bacillati</taxon>
        <taxon>Actinomycetota</taxon>
        <taxon>Actinomycetes</taxon>
        <taxon>Micrococcales</taxon>
        <taxon>Bogoriellaceae</taxon>
        <taxon>Georgenia</taxon>
    </lineage>
</organism>
<evidence type="ECO:0000256" key="1">
    <source>
        <dbReference type="ARBA" id="ARBA00004651"/>
    </source>
</evidence>
<dbReference type="Proteomes" id="UP001499841">
    <property type="component" value="Unassembled WGS sequence"/>
</dbReference>
<keyword evidence="5 7" id="KW-1133">Transmembrane helix</keyword>
<dbReference type="RefSeq" id="WP_345040557.1">
    <property type="nucleotide sequence ID" value="NZ_BAABBA010000008.1"/>
</dbReference>
<comment type="subcellular location">
    <subcellularLocation>
        <location evidence="1">Cell membrane</location>
        <topology evidence="1">Multi-pass membrane protein</topology>
    </subcellularLocation>
</comment>
<feature type="transmembrane region" description="Helical" evidence="7">
    <location>
        <begin position="103"/>
        <end position="121"/>
    </location>
</feature>
<dbReference type="InterPro" id="IPR005829">
    <property type="entry name" value="Sugar_transporter_CS"/>
</dbReference>
<feature type="transmembrane region" description="Helical" evidence="7">
    <location>
        <begin position="320"/>
        <end position="338"/>
    </location>
</feature>
<dbReference type="Pfam" id="PF07690">
    <property type="entry name" value="MFS_1"/>
    <property type="match status" value="1"/>
</dbReference>
<feature type="transmembrane region" description="Helical" evidence="7">
    <location>
        <begin position="288"/>
        <end position="308"/>
    </location>
</feature>
<dbReference type="PROSITE" id="PS00216">
    <property type="entry name" value="SUGAR_TRANSPORT_1"/>
    <property type="match status" value="1"/>
</dbReference>
<keyword evidence="6 7" id="KW-0472">Membrane</keyword>
<feature type="transmembrane region" description="Helical" evidence="7">
    <location>
        <begin position="30"/>
        <end position="51"/>
    </location>
</feature>
<dbReference type="PANTHER" id="PTHR43045:SF1">
    <property type="entry name" value="SHIKIMATE TRANSPORTER"/>
    <property type="match status" value="1"/>
</dbReference>
<feature type="transmembrane region" description="Helical" evidence="7">
    <location>
        <begin position="410"/>
        <end position="431"/>
    </location>
</feature>
<evidence type="ECO:0000256" key="5">
    <source>
        <dbReference type="ARBA" id="ARBA00022989"/>
    </source>
</evidence>
<proteinExistence type="predicted"/>
<evidence type="ECO:0000313" key="10">
    <source>
        <dbReference type="Proteomes" id="UP001499841"/>
    </source>
</evidence>
<gene>
    <name evidence="9" type="ORF">GCM10022262_20040</name>
</gene>
<dbReference type="PANTHER" id="PTHR43045">
    <property type="entry name" value="SHIKIMATE TRANSPORTER"/>
    <property type="match status" value="1"/>
</dbReference>
<keyword evidence="4 7" id="KW-0812">Transmembrane</keyword>
<feature type="transmembrane region" description="Helical" evidence="7">
    <location>
        <begin position="166"/>
        <end position="189"/>
    </location>
</feature>
<evidence type="ECO:0000256" key="2">
    <source>
        <dbReference type="ARBA" id="ARBA00022448"/>
    </source>
</evidence>
<feature type="transmembrane region" description="Helical" evidence="7">
    <location>
        <begin position="57"/>
        <end position="82"/>
    </location>
</feature>
<dbReference type="SUPFAM" id="SSF103473">
    <property type="entry name" value="MFS general substrate transporter"/>
    <property type="match status" value="1"/>
</dbReference>
<dbReference type="InterPro" id="IPR036259">
    <property type="entry name" value="MFS_trans_sf"/>
</dbReference>
<protein>
    <submittedName>
        <fullName evidence="9">MFS transporter</fullName>
    </submittedName>
</protein>
<keyword evidence="2" id="KW-0813">Transport</keyword>
<sequence>MTQETFAVAAPPLDRDEAGAPGRRAQKRTAVVSGAIGSALEWFDFAVYGALSATIFPVLFFSGLGAAGGLIASFATFGVGFFARPLGAVVCGHLGDKYGRRPVLLGTFVLMGVSSLAIGALPVNQGVTIAAVLVALRFLQGFSLGGEATGAQLMILEHANARQRGFLGAFINIGSPLSQVLANVTLVVLSSSLSEAAFLSWGWRVPFLMSIFLVLVGIFIRLRLEETPVFVEHKAASTESVSGLQVLRSRPGTITKLMLVRAGSNVTFYTMAVYGLNYLTTSAGFVQSQAFVIVLVANGVSVLFGLLGGRLSDRIGRRPILVIAILAQIVAVVCFFPAAATGNVVLVTATVALAISGVQFEFGSQPALYAEEFPTNMRFSGSALSLSFSQLLFSAPAPMLAAALASTGNFWAIAAVNVAVLLLSLVCVRWLRRNHRAELTEIG</sequence>
<evidence type="ECO:0000256" key="3">
    <source>
        <dbReference type="ARBA" id="ARBA00022475"/>
    </source>
</evidence>
<comment type="caution">
    <text evidence="9">The sequence shown here is derived from an EMBL/GenBank/DDBJ whole genome shotgun (WGS) entry which is preliminary data.</text>
</comment>
<keyword evidence="3" id="KW-1003">Cell membrane</keyword>
<evidence type="ECO:0000259" key="8">
    <source>
        <dbReference type="PROSITE" id="PS50850"/>
    </source>
</evidence>
<evidence type="ECO:0000313" key="9">
    <source>
        <dbReference type="EMBL" id="GAA4287645.1"/>
    </source>
</evidence>
<dbReference type="InterPro" id="IPR020846">
    <property type="entry name" value="MFS_dom"/>
</dbReference>
<reference evidence="10" key="1">
    <citation type="journal article" date="2019" name="Int. J. Syst. Evol. Microbiol.">
        <title>The Global Catalogue of Microorganisms (GCM) 10K type strain sequencing project: providing services to taxonomists for standard genome sequencing and annotation.</title>
        <authorList>
            <consortium name="The Broad Institute Genomics Platform"/>
            <consortium name="The Broad Institute Genome Sequencing Center for Infectious Disease"/>
            <person name="Wu L."/>
            <person name="Ma J."/>
        </authorList>
    </citation>
    <scope>NUCLEOTIDE SEQUENCE [LARGE SCALE GENOMIC DNA]</scope>
    <source>
        <strain evidence="10">JCM 17459</strain>
    </source>
</reference>
<name>A0ABP8EUL2_9MICO</name>
<evidence type="ECO:0000256" key="7">
    <source>
        <dbReference type="SAM" id="Phobius"/>
    </source>
</evidence>
<keyword evidence="10" id="KW-1185">Reference proteome</keyword>
<dbReference type="PROSITE" id="PS50850">
    <property type="entry name" value="MFS"/>
    <property type="match status" value="1"/>
</dbReference>
<feature type="transmembrane region" description="Helical" evidence="7">
    <location>
        <begin position="201"/>
        <end position="220"/>
    </location>
</feature>
<feature type="transmembrane region" description="Helical" evidence="7">
    <location>
        <begin position="127"/>
        <end position="145"/>
    </location>
</feature>